<dbReference type="GO" id="GO:0016747">
    <property type="term" value="F:acyltransferase activity, transferring groups other than amino-acyl groups"/>
    <property type="evidence" value="ECO:0007669"/>
    <property type="project" value="InterPro"/>
</dbReference>
<protein>
    <recommendedName>
        <fullName evidence="1">N-acetyltransferase domain-containing protein</fullName>
    </recommendedName>
</protein>
<proteinExistence type="predicted"/>
<sequence>MLKILKLEPDLHRVHVQELFFEYLSWINLMTSSEFNFSFDVNSYLEQDMTKLYQFAPPEGRLLLGEYDGKIAGCVGLRKVNDEIVEIKRVYVRPEFRRKGIARRLVEAIIQEACQIGYTKIRLDAAPFVKEAQLLYRSLGFQDISPFAESEIPEKFHSLCAFMQLTIKPD</sequence>
<evidence type="ECO:0000313" key="3">
    <source>
        <dbReference type="Proteomes" id="UP000268857"/>
    </source>
</evidence>
<name>A0A3S0ZT83_CHLFR</name>
<feature type="domain" description="N-acetyltransferase" evidence="1">
    <location>
        <begin position="2"/>
        <end position="168"/>
    </location>
</feature>
<reference evidence="2 3" key="1">
    <citation type="journal article" date="2019" name="Genome Biol. Evol.">
        <title>Day and night: Metabolic profiles and evolutionary relationships of six axenic non-marine cyanobacteria.</title>
        <authorList>
            <person name="Will S.E."/>
            <person name="Henke P."/>
            <person name="Boedeker C."/>
            <person name="Huang S."/>
            <person name="Brinkmann H."/>
            <person name="Rohde M."/>
            <person name="Jarek M."/>
            <person name="Friedl T."/>
            <person name="Seufert S."/>
            <person name="Schumacher M."/>
            <person name="Overmann J."/>
            <person name="Neumann-Schaal M."/>
            <person name="Petersen J."/>
        </authorList>
    </citation>
    <scope>NUCLEOTIDE SEQUENCE [LARGE SCALE GENOMIC DNA]</scope>
    <source>
        <strain evidence="2 3">PCC 6912</strain>
    </source>
</reference>
<evidence type="ECO:0000313" key="2">
    <source>
        <dbReference type="EMBL" id="RUR79194.1"/>
    </source>
</evidence>
<dbReference type="PANTHER" id="PTHR43305:SF1">
    <property type="entry name" value="FAMILY N-ACETYLTRANSFERASE, PUTATIVE (AFU_ORTHOLOGUE AFUA_2G01380)-RELATED"/>
    <property type="match status" value="1"/>
</dbReference>
<dbReference type="PROSITE" id="PS51186">
    <property type="entry name" value="GNAT"/>
    <property type="match status" value="1"/>
</dbReference>
<dbReference type="InterPro" id="IPR016181">
    <property type="entry name" value="Acyl_CoA_acyltransferase"/>
</dbReference>
<dbReference type="Proteomes" id="UP000268857">
    <property type="component" value="Unassembled WGS sequence"/>
</dbReference>
<organism evidence="2 3">
    <name type="scientific">Chlorogloeopsis fritschii PCC 6912</name>
    <dbReference type="NCBI Taxonomy" id="211165"/>
    <lineage>
        <taxon>Bacteria</taxon>
        <taxon>Bacillati</taxon>
        <taxon>Cyanobacteriota</taxon>
        <taxon>Cyanophyceae</taxon>
        <taxon>Nostocales</taxon>
        <taxon>Chlorogloeopsidaceae</taxon>
        <taxon>Chlorogloeopsis</taxon>
    </lineage>
</organism>
<dbReference type="AlphaFoldDB" id="A0A3S0ZT83"/>
<dbReference type="EMBL" id="RSCJ01000013">
    <property type="protein sequence ID" value="RUR79194.1"/>
    <property type="molecule type" value="Genomic_DNA"/>
</dbReference>
<dbReference type="RefSeq" id="WP_016876155.1">
    <property type="nucleotide sequence ID" value="NZ_AJLN01000153.1"/>
</dbReference>
<dbReference type="Pfam" id="PF00583">
    <property type="entry name" value="Acetyltransf_1"/>
    <property type="match status" value="1"/>
</dbReference>
<comment type="caution">
    <text evidence="2">The sequence shown here is derived from an EMBL/GenBank/DDBJ whole genome shotgun (WGS) entry which is preliminary data.</text>
</comment>
<dbReference type="InterPro" id="IPR052777">
    <property type="entry name" value="Acetyltransferase_Enz"/>
</dbReference>
<dbReference type="STRING" id="211165.GCA_000317285_06706"/>
<gene>
    <name evidence="2" type="ORF">PCC6912_33680</name>
</gene>
<keyword evidence="3" id="KW-1185">Reference proteome</keyword>
<dbReference type="PANTHER" id="PTHR43305">
    <property type="entry name" value="FAMILY N-ACETYLTRANSFERASE, PUTATIVE (AFU_ORTHOLOGUE AFUA_2G01380)-RELATED"/>
    <property type="match status" value="1"/>
</dbReference>
<dbReference type="Gene3D" id="3.40.630.30">
    <property type="match status" value="1"/>
</dbReference>
<evidence type="ECO:0000259" key="1">
    <source>
        <dbReference type="PROSITE" id="PS51186"/>
    </source>
</evidence>
<dbReference type="CDD" id="cd04301">
    <property type="entry name" value="NAT_SF"/>
    <property type="match status" value="1"/>
</dbReference>
<dbReference type="OrthoDB" id="67353at2"/>
<dbReference type="InterPro" id="IPR000182">
    <property type="entry name" value="GNAT_dom"/>
</dbReference>
<dbReference type="SUPFAM" id="SSF55729">
    <property type="entry name" value="Acyl-CoA N-acyltransferases (Nat)"/>
    <property type="match status" value="1"/>
</dbReference>
<accession>A0A3S0ZT83</accession>